<comment type="function">
    <text evidence="2 9">Component of the pyruvate dehydrogenase (PDH) complex, that catalyzes the overall conversion of pyruvate to acetyl-CoA and CO(2).</text>
</comment>
<dbReference type="InterPro" id="IPR035807">
    <property type="entry name" value="PDC_E1_N"/>
</dbReference>
<keyword evidence="7 9" id="KW-0670">Pyruvate</keyword>
<comment type="catalytic activity">
    <reaction evidence="8 9">
        <text>N(6)-[(R)-lipoyl]-L-lysyl-[protein] + pyruvate + H(+) = N(6)-[(R)-S(8)-acetyldihydrolipoyl]-L-lysyl-[protein] + CO2</text>
        <dbReference type="Rhea" id="RHEA:19189"/>
        <dbReference type="Rhea" id="RHEA-COMP:10474"/>
        <dbReference type="Rhea" id="RHEA-COMP:10478"/>
        <dbReference type="ChEBI" id="CHEBI:15361"/>
        <dbReference type="ChEBI" id="CHEBI:15378"/>
        <dbReference type="ChEBI" id="CHEBI:16526"/>
        <dbReference type="ChEBI" id="CHEBI:83099"/>
        <dbReference type="ChEBI" id="CHEBI:83111"/>
        <dbReference type="EC" id="1.2.4.1"/>
    </reaction>
</comment>
<evidence type="ECO:0000256" key="6">
    <source>
        <dbReference type="ARBA" id="ARBA00023052"/>
    </source>
</evidence>
<reference evidence="11 12" key="1">
    <citation type="submission" date="2023-04" db="EMBL/GenBank/DDBJ databases">
        <title>Spirochaete genome identified in red abalone sample constitutes a novel genus.</title>
        <authorList>
            <person name="Sharma S.P."/>
            <person name="Purcell C.M."/>
            <person name="Hyde J.R."/>
            <person name="Severin A.J."/>
        </authorList>
    </citation>
    <scope>NUCLEOTIDE SEQUENCE [LARGE SCALE GENOMIC DNA]</scope>
    <source>
        <strain evidence="11 12">SP-2023</strain>
    </source>
</reference>
<dbReference type="InterPro" id="IPR009014">
    <property type="entry name" value="Transketo_C/PFOR_II"/>
</dbReference>
<evidence type="ECO:0000256" key="4">
    <source>
        <dbReference type="ARBA" id="ARBA00017172"/>
    </source>
</evidence>
<feature type="domain" description="PH" evidence="10">
    <location>
        <begin position="1"/>
        <end position="22"/>
    </location>
</feature>
<protein>
    <recommendedName>
        <fullName evidence="4 9">Pyruvate dehydrogenase E1 component</fullName>
        <ecNumber evidence="3 9">1.2.4.1</ecNumber>
    </recommendedName>
</protein>
<gene>
    <name evidence="11" type="primary">aceE</name>
    <name evidence="11" type="ORF">P0082_03755</name>
</gene>
<keyword evidence="12" id="KW-1185">Reference proteome</keyword>
<dbReference type="InterPro" id="IPR041621">
    <property type="entry name" value="PDH_E1_M"/>
</dbReference>
<evidence type="ECO:0000256" key="8">
    <source>
        <dbReference type="ARBA" id="ARBA00051231"/>
    </source>
</evidence>
<comment type="cofactor">
    <cofactor evidence="1 9">
        <name>thiamine diphosphate</name>
        <dbReference type="ChEBI" id="CHEBI:58937"/>
    </cofactor>
</comment>
<dbReference type="Proteomes" id="UP001228690">
    <property type="component" value="Chromosome"/>
</dbReference>
<dbReference type="InterPro" id="IPR029061">
    <property type="entry name" value="THDP-binding"/>
</dbReference>
<dbReference type="PROSITE" id="PS50003">
    <property type="entry name" value="PH_DOMAIN"/>
    <property type="match status" value="1"/>
</dbReference>
<keyword evidence="6 9" id="KW-0786">Thiamine pyrophosphate</keyword>
<proteinExistence type="predicted"/>
<evidence type="ECO:0000256" key="7">
    <source>
        <dbReference type="ARBA" id="ARBA00023317"/>
    </source>
</evidence>
<dbReference type="Gene3D" id="3.40.50.920">
    <property type="match status" value="1"/>
</dbReference>
<dbReference type="InterPro" id="IPR005474">
    <property type="entry name" value="Transketolase_N"/>
</dbReference>
<dbReference type="SUPFAM" id="SSF52518">
    <property type="entry name" value="Thiamin diphosphate-binding fold (THDP-binding)"/>
    <property type="match status" value="2"/>
</dbReference>
<dbReference type="EC" id="1.2.4.1" evidence="3 9"/>
<dbReference type="InterPro" id="IPR001849">
    <property type="entry name" value="PH_domain"/>
</dbReference>
<dbReference type="InterPro" id="IPR051157">
    <property type="entry name" value="PDH/Transketolase"/>
</dbReference>
<evidence type="ECO:0000313" key="12">
    <source>
        <dbReference type="Proteomes" id="UP001228690"/>
    </source>
</evidence>
<dbReference type="CDD" id="cd02017">
    <property type="entry name" value="TPP_E1_EcPDC_like"/>
    <property type="match status" value="1"/>
</dbReference>
<evidence type="ECO:0000256" key="9">
    <source>
        <dbReference type="PIRNR" id="PIRNR000156"/>
    </source>
</evidence>
<dbReference type="EMBL" id="CP123443">
    <property type="protein sequence ID" value="WGK69984.1"/>
    <property type="molecule type" value="Genomic_DNA"/>
</dbReference>
<dbReference type="RefSeq" id="WP_326928189.1">
    <property type="nucleotide sequence ID" value="NZ_CP123443.1"/>
</dbReference>
<evidence type="ECO:0000256" key="3">
    <source>
        <dbReference type="ARBA" id="ARBA00012281"/>
    </source>
</evidence>
<name>A0ABY8MMJ7_9SPIO</name>
<dbReference type="InterPro" id="IPR055152">
    <property type="entry name" value="Transketolase-like_C_2"/>
</dbReference>
<evidence type="ECO:0000259" key="10">
    <source>
        <dbReference type="PROSITE" id="PS50003"/>
    </source>
</evidence>
<dbReference type="Pfam" id="PF22613">
    <property type="entry name" value="Transketolase_C_1"/>
    <property type="match status" value="1"/>
</dbReference>
<dbReference type="InterPro" id="IPR004660">
    <property type="entry name" value="PDH_E1"/>
</dbReference>
<dbReference type="SUPFAM" id="SSF52922">
    <property type="entry name" value="TK C-terminal domain-like"/>
    <property type="match status" value="1"/>
</dbReference>
<keyword evidence="5 9" id="KW-0560">Oxidoreductase</keyword>
<dbReference type="PIRSF" id="PIRSF000156">
    <property type="entry name" value="Pyruvate_dh_E1"/>
    <property type="match status" value="1"/>
</dbReference>
<dbReference type="Pfam" id="PF00456">
    <property type="entry name" value="Transketolase_N"/>
    <property type="match status" value="1"/>
</dbReference>
<evidence type="ECO:0000256" key="2">
    <source>
        <dbReference type="ARBA" id="ARBA00003157"/>
    </source>
</evidence>
<dbReference type="PANTHER" id="PTHR43825:SF3">
    <property type="entry name" value="PYRUVATE DEHYDROGENASE E1 COMPONENT"/>
    <property type="match status" value="1"/>
</dbReference>
<sequence>MFQDLDPEETREWLEAFAAVIKNEGEEKAEFLIDILQRHLGGTSHQLSTPYINTIPAERGAKMPENSAIARNVAAYVRWNAMAMVAKANKKIDGIGGHIASFSSSGTIYGVGFDYFFRGPNAENGADLIFYQGHISPGIYARAYVEGRLSDKQLENFRQETGGEGLSSYPHPRLMPNFWQFPTVSMGLGPIMAIYQARFMKYMENRGFLKIGERKVWAFLGDGETDEPETLGAIGIAARENLDNLIFVLNCNLQRLDGPVRSAGKIVQEMEGHFRGAGWNVIKVLWSTEWDELFAKDGGPDLMKHLEAIVDGDFQRINANYKDGLYIREHLFNTPELRKLIEGWSDEKLSKLSRGGHDPRKVYAAMHEAVNHKNRPTIILVQTVKGHGMGEAGEAANDTHSQKKMNKESLLAFRNRFNVPLKDEELEALPFIKPEPDSPEARFIEETRSALGGSIPVRQFRQNPLEVPELSDFQAVLDGSGDREISTTMGFVRILNILLSKKTIADRIVPIVPDEARTFGMEGLFKKLGIYNPKGQVYTPVDKGSLMWYREDTKGQLLQEGINEAGGFSSWLAAGTSYANHDIPMIPFFAYYSMFGFQRIGDLAWAAGDLLAKGFLIGATAGRTTLNGEGLQHQDGHHLLTAATLPSCLAYDPSFVYEMAVVIQDGLKRMYKDGEAVFYYITAMNENFVQPAMPEGVEEGIRRGIYRFRASDVKKPKAKVHLLGSGSIFIEVREAARILEEDYGVAADIWSVPGIVQLYRDGMDCTREDTLGSPGKRVPYVQQVMAEVDAGNEEPAIISTDYVKAYGNLLAPYLKRPLFTLGTDGYGRSDSRDALREHFEVNRKYIVISALRALVEQERLDATVLRDARKKLGINKAKKNPRLA</sequence>
<evidence type="ECO:0000256" key="5">
    <source>
        <dbReference type="ARBA" id="ARBA00023002"/>
    </source>
</evidence>
<dbReference type="GO" id="GO:0004739">
    <property type="term" value="F:pyruvate dehydrogenase (acetyl-transferring) activity"/>
    <property type="evidence" value="ECO:0007669"/>
    <property type="project" value="UniProtKB-EC"/>
</dbReference>
<dbReference type="Pfam" id="PF17831">
    <property type="entry name" value="PDH_E1_M"/>
    <property type="match status" value="1"/>
</dbReference>
<dbReference type="NCBIfam" id="TIGR00759">
    <property type="entry name" value="aceE"/>
    <property type="match status" value="1"/>
</dbReference>
<accession>A0ABY8MMJ7</accession>
<dbReference type="Gene3D" id="3.40.50.970">
    <property type="match status" value="2"/>
</dbReference>
<organism evidence="11 12">
    <name type="scientific">Candidatus Haliotispira prima</name>
    <dbReference type="NCBI Taxonomy" id="3034016"/>
    <lineage>
        <taxon>Bacteria</taxon>
        <taxon>Pseudomonadati</taxon>
        <taxon>Spirochaetota</taxon>
        <taxon>Spirochaetia</taxon>
        <taxon>Spirochaetales</taxon>
        <taxon>Spirochaetaceae</taxon>
        <taxon>Candidatus Haliotispira</taxon>
    </lineage>
</organism>
<evidence type="ECO:0000256" key="1">
    <source>
        <dbReference type="ARBA" id="ARBA00001964"/>
    </source>
</evidence>
<dbReference type="PANTHER" id="PTHR43825">
    <property type="entry name" value="PYRUVATE DEHYDROGENASE E1 COMPONENT"/>
    <property type="match status" value="1"/>
</dbReference>
<evidence type="ECO:0000313" key="11">
    <source>
        <dbReference type="EMBL" id="WGK69984.1"/>
    </source>
</evidence>